<feature type="coiled-coil region" evidence="7">
    <location>
        <begin position="315"/>
        <end position="342"/>
    </location>
</feature>
<evidence type="ECO:0000256" key="7">
    <source>
        <dbReference type="SAM" id="Coils"/>
    </source>
</evidence>
<keyword evidence="5" id="KW-0969">Cilium</keyword>
<organism evidence="9 10">
    <name type="scientific">Chanos chanos</name>
    <name type="common">Milkfish</name>
    <name type="synonym">Mugil chanos</name>
    <dbReference type="NCBI Taxonomy" id="29144"/>
    <lineage>
        <taxon>Eukaryota</taxon>
        <taxon>Metazoa</taxon>
        <taxon>Chordata</taxon>
        <taxon>Craniata</taxon>
        <taxon>Vertebrata</taxon>
        <taxon>Euteleostomi</taxon>
        <taxon>Actinopterygii</taxon>
        <taxon>Neopterygii</taxon>
        <taxon>Teleostei</taxon>
        <taxon>Ostariophysi</taxon>
        <taxon>Gonorynchiformes</taxon>
        <taxon>Chanidae</taxon>
        <taxon>Chanos</taxon>
    </lineage>
</organism>
<dbReference type="InterPro" id="IPR050576">
    <property type="entry name" value="Cilia_flagella_integrity"/>
</dbReference>
<feature type="region of interest" description="Disordered" evidence="8">
    <location>
        <begin position="366"/>
        <end position="406"/>
    </location>
</feature>
<name>A0A6J2UNZ2_CHACN</name>
<dbReference type="FunFam" id="3.80.10.10:FF:000331">
    <property type="entry name" value="Dynein assembly factor 1, axonemal homolog"/>
    <property type="match status" value="1"/>
</dbReference>
<gene>
    <name evidence="10" type="primary">dnaaf1</name>
</gene>
<keyword evidence="6" id="KW-0966">Cell projection</keyword>
<dbReference type="GO" id="GO:0005930">
    <property type="term" value="C:axoneme"/>
    <property type="evidence" value="ECO:0007669"/>
    <property type="project" value="TreeGrafter"/>
</dbReference>
<evidence type="ECO:0000256" key="3">
    <source>
        <dbReference type="ARBA" id="ARBA00022614"/>
    </source>
</evidence>
<keyword evidence="7" id="KW-0175">Coiled coil</keyword>
<protein>
    <submittedName>
        <fullName evidence="10">Dynein axonemal assembly factor 1</fullName>
    </submittedName>
</protein>
<dbReference type="InParanoid" id="A0A6J2UNZ2"/>
<evidence type="ECO:0000256" key="6">
    <source>
        <dbReference type="ARBA" id="ARBA00023273"/>
    </source>
</evidence>
<dbReference type="FunCoup" id="A0A6J2UNZ2">
    <property type="interactions" value="160"/>
</dbReference>
<reference evidence="10" key="1">
    <citation type="submission" date="2025-08" db="UniProtKB">
        <authorList>
            <consortium name="RefSeq"/>
        </authorList>
    </citation>
    <scope>IDENTIFICATION</scope>
</reference>
<comment type="subcellular location">
    <subcellularLocation>
        <location evidence="1">Cell projection</location>
        <location evidence="1">Cilium</location>
    </subcellularLocation>
</comment>
<dbReference type="PANTHER" id="PTHR45973">
    <property type="entry name" value="PROTEIN PHOSPHATASE 1 REGULATORY SUBUNIT SDS22-RELATED"/>
    <property type="match status" value="1"/>
</dbReference>
<feature type="region of interest" description="Disordered" evidence="8">
    <location>
        <begin position="513"/>
        <end position="540"/>
    </location>
</feature>
<keyword evidence="3" id="KW-0433">Leucine-rich repeat</keyword>
<evidence type="ECO:0000256" key="1">
    <source>
        <dbReference type="ARBA" id="ARBA00004138"/>
    </source>
</evidence>
<accession>A0A6J2UNZ2</accession>
<proteinExistence type="inferred from homology"/>
<evidence type="ECO:0000256" key="8">
    <source>
        <dbReference type="SAM" id="MobiDB-lite"/>
    </source>
</evidence>
<dbReference type="Pfam" id="PF14580">
    <property type="entry name" value="LRR_9"/>
    <property type="match status" value="1"/>
</dbReference>
<dbReference type="InterPro" id="IPR001611">
    <property type="entry name" value="Leu-rich_rpt"/>
</dbReference>
<evidence type="ECO:0000313" key="9">
    <source>
        <dbReference type="Proteomes" id="UP000504632"/>
    </source>
</evidence>
<dbReference type="SUPFAM" id="SSF52075">
    <property type="entry name" value="Outer arm dynein light chain 1"/>
    <property type="match status" value="1"/>
</dbReference>
<dbReference type="OrthoDB" id="1904536at2759"/>
<comment type="similarity">
    <text evidence="2">Belongs to the DNAAF1 family.</text>
</comment>
<dbReference type="Gene3D" id="3.80.10.10">
    <property type="entry name" value="Ribonuclease Inhibitor"/>
    <property type="match status" value="2"/>
</dbReference>
<dbReference type="PROSITE" id="PS51450">
    <property type="entry name" value="LRR"/>
    <property type="match status" value="3"/>
</dbReference>
<feature type="compositionally biased region" description="Basic and acidic residues" evidence="8">
    <location>
        <begin position="431"/>
        <end position="441"/>
    </location>
</feature>
<feature type="compositionally biased region" description="Polar residues" evidence="8">
    <location>
        <begin position="420"/>
        <end position="429"/>
    </location>
</feature>
<dbReference type="RefSeq" id="XP_030620997.1">
    <property type="nucleotide sequence ID" value="XM_030765137.1"/>
</dbReference>
<dbReference type="PANTHER" id="PTHR45973:SF9">
    <property type="entry name" value="LEUCINE-RICH REPEAT-CONTAINING PROTEIN 46"/>
    <property type="match status" value="1"/>
</dbReference>
<dbReference type="GeneID" id="115804627"/>
<dbReference type="InterPro" id="IPR032675">
    <property type="entry name" value="LRR_dom_sf"/>
</dbReference>
<evidence type="ECO:0000256" key="2">
    <source>
        <dbReference type="ARBA" id="ARBA00006453"/>
    </source>
</evidence>
<dbReference type="GO" id="GO:0070840">
    <property type="term" value="F:dynein complex binding"/>
    <property type="evidence" value="ECO:0007669"/>
    <property type="project" value="TreeGrafter"/>
</dbReference>
<dbReference type="GO" id="GO:0035082">
    <property type="term" value="P:axoneme assembly"/>
    <property type="evidence" value="ECO:0007669"/>
    <property type="project" value="TreeGrafter"/>
</dbReference>
<dbReference type="SMART" id="SM00365">
    <property type="entry name" value="LRR_SD22"/>
    <property type="match status" value="4"/>
</dbReference>
<evidence type="ECO:0000256" key="4">
    <source>
        <dbReference type="ARBA" id="ARBA00022737"/>
    </source>
</evidence>
<sequence>MLTKPSDCSAAGEGDETLVQSADAGAFIHEASVLFTPDTRSLGVNEKDTETNNGAVTQRNVASELSVNSNTGNASIASETESKDRGPRITKKFLRDHCKQNKLYMTPWLNDTLYLHFKGFSVIEGLEEYTGLRCLWLECNGIQRIENLKNQTELRCLFLHQNLIHTLENLEPLCKLNTLNVSHNYIKVIQNISCLTELSTLQISHNSLETVCDVEQLSLCPSISVLDLSHNRLNHPDLISVLEKMPNLRVLNLMGNEVIKKIPNYRKTLIIRLKQLTYLDDRPVFPKERACAEAWASGGLEGERKERELWQTRERRKIQESLDAMMKIKERAQQRRQATEQQERGIHLQCHTLDIEEQKCPHENISEDQNFHSSSDKEQSCPSSSEKGQTVQSAPEMGQTPQSVSAKDLILQSTERTQIFQSASETTPHLASEKQKEKCTEAEPSVSDPGSVGSTLMAGQGALITELEPEEQIETLVLPDPPRLTISDLPDLEELDSNQTYNTVFRPKIEIISPNDSDSDVDVPTSAEDVSSLKYSRTGSPDQTELFISISSKNMLIGQEAAVDPEAGDARPVGQEAKKKCLIEELD</sequence>
<feature type="compositionally biased region" description="Polar residues" evidence="8">
    <location>
        <begin position="380"/>
        <end position="406"/>
    </location>
</feature>
<feature type="region of interest" description="Disordered" evidence="8">
    <location>
        <begin position="420"/>
        <end position="453"/>
    </location>
</feature>
<dbReference type="CTD" id="123872"/>
<keyword evidence="4" id="KW-0677">Repeat</keyword>
<evidence type="ECO:0000256" key="5">
    <source>
        <dbReference type="ARBA" id="ARBA00023069"/>
    </source>
</evidence>
<dbReference type="AlphaFoldDB" id="A0A6J2UNZ2"/>
<dbReference type="Proteomes" id="UP000504632">
    <property type="component" value="Chromosome 2"/>
</dbReference>
<keyword evidence="9" id="KW-1185">Reference proteome</keyword>
<dbReference type="FunFam" id="3.80.10.10:FF:000166">
    <property type="entry name" value="Dynein assembly factor 1, axonemal"/>
    <property type="match status" value="1"/>
</dbReference>
<evidence type="ECO:0000313" key="10">
    <source>
        <dbReference type="RefSeq" id="XP_030620997.1"/>
    </source>
</evidence>